<keyword evidence="2" id="KW-1185">Reference proteome</keyword>
<dbReference type="EMBL" id="JACASF010000021">
    <property type="protein sequence ID" value="KAF6407318.1"/>
    <property type="molecule type" value="Genomic_DNA"/>
</dbReference>
<evidence type="ECO:0000313" key="2">
    <source>
        <dbReference type="Proteomes" id="UP000550707"/>
    </source>
</evidence>
<reference evidence="1 2" key="1">
    <citation type="journal article" date="2020" name="Nature">
        <title>Six reference-quality genomes reveal evolution of bat adaptations.</title>
        <authorList>
            <person name="Jebb D."/>
            <person name="Huang Z."/>
            <person name="Pippel M."/>
            <person name="Hughes G.M."/>
            <person name="Lavrichenko K."/>
            <person name="Devanna P."/>
            <person name="Winkler S."/>
            <person name="Jermiin L.S."/>
            <person name="Skirmuntt E.C."/>
            <person name="Katzourakis A."/>
            <person name="Burkitt-Gray L."/>
            <person name="Ray D.A."/>
            <person name="Sullivan K.A.M."/>
            <person name="Roscito J.G."/>
            <person name="Kirilenko B.M."/>
            <person name="Davalos L.M."/>
            <person name="Corthals A.P."/>
            <person name="Power M.L."/>
            <person name="Jones G."/>
            <person name="Ransome R.D."/>
            <person name="Dechmann D.K.N."/>
            <person name="Locatelli A.G."/>
            <person name="Puechmaille S.J."/>
            <person name="Fedrigo O."/>
            <person name="Jarvis E.D."/>
            <person name="Hiller M."/>
            <person name="Vernes S.C."/>
            <person name="Myers E.W."/>
            <person name="Teeling E.C."/>
        </authorList>
    </citation>
    <scope>NUCLEOTIDE SEQUENCE [LARGE SCALE GENOMIC DNA]</scope>
    <source>
        <strain evidence="1">MMolMol1</strain>
        <tissue evidence="1">Muscle</tissue>
    </source>
</reference>
<comment type="caution">
    <text evidence="1">The sequence shown here is derived from an EMBL/GenBank/DDBJ whole genome shotgun (WGS) entry which is preliminary data.</text>
</comment>
<organism evidence="1 2">
    <name type="scientific">Molossus molossus</name>
    <name type="common">Pallas' mastiff bat</name>
    <name type="synonym">Vespertilio molossus</name>
    <dbReference type="NCBI Taxonomy" id="27622"/>
    <lineage>
        <taxon>Eukaryota</taxon>
        <taxon>Metazoa</taxon>
        <taxon>Chordata</taxon>
        <taxon>Craniata</taxon>
        <taxon>Vertebrata</taxon>
        <taxon>Euteleostomi</taxon>
        <taxon>Mammalia</taxon>
        <taxon>Eutheria</taxon>
        <taxon>Laurasiatheria</taxon>
        <taxon>Chiroptera</taxon>
        <taxon>Yangochiroptera</taxon>
        <taxon>Molossidae</taxon>
        <taxon>Molossus</taxon>
    </lineage>
</organism>
<name>A0A7J8C8X7_MOLMO</name>
<dbReference type="AlphaFoldDB" id="A0A7J8C8X7"/>
<sequence length="172" mass="19014">MGPGRRRLLEKAEAVGTTVKSVLAKGQRVLLQLLPCTHVARVQHEDATRGFRLVHNWTKGNVLLVQGDLQGLAAAAEEEEGAQEPHAFHEHFLGEEGDTLLRGKDDFQLTDFFGLQRDVVEWYQGDDLGKVTTRLSAEGRGSRSSFLEVLLLGPEQPRAQLSLLPPLTTCHL</sequence>
<dbReference type="Proteomes" id="UP000550707">
    <property type="component" value="Unassembled WGS sequence"/>
</dbReference>
<evidence type="ECO:0000313" key="1">
    <source>
        <dbReference type="EMBL" id="KAF6407318.1"/>
    </source>
</evidence>
<accession>A0A7J8C8X7</accession>
<protein>
    <submittedName>
        <fullName evidence="1">Uncharacterized protein</fullName>
    </submittedName>
</protein>
<proteinExistence type="predicted"/>
<gene>
    <name evidence="1" type="ORF">HJG59_009949</name>
</gene>